<proteinExistence type="predicted"/>
<accession>A0ACC2IEE1</accession>
<dbReference type="EMBL" id="JAPHNI010000246">
    <property type="protein sequence ID" value="KAJ8113546.1"/>
    <property type="molecule type" value="Genomic_DNA"/>
</dbReference>
<sequence length="154" mass="16879">MFELRPQNRLVPTSRSELANAPQVALSFCYLSLNSFCTAIRGIQEWSSLAVAKKGLRVSDPKGDQRSTYFLNIPYKWAIPLLVISNLVRNDTFDNSGRLDLKSSNTAVGASGVSFIAFFVVFFILWISVRILASKKITTSIPVASSSSLIISAA</sequence>
<comment type="caution">
    <text evidence="1">The sequence shown here is derived from an EMBL/GenBank/DDBJ whole genome shotgun (WGS) entry which is preliminary data.</text>
</comment>
<keyword evidence="2" id="KW-1185">Reference proteome</keyword>
<dbReference type="Proteomes" id="UP001153331">
    <property type="component" value="Unassembled WGS sequence"/>
</dbReference>
<reference evidence="1" key="1">
    <citation type="submission" date="2022-11" db="EMBL/GenBank/DDBJ databases">
        <title>Genome Sequence of Boeremia exigua.</title>
        <authorList>
            <person name="Buettner E."/>
        </authorList>
    </citation>
    <scope>NUCLEOTIDE SEQUENCE</scope>
    <source>
        <strain evidence="1">CU02</strain>
    </source>
</reference>
<evidence type="ECO:0000313" key="1">
    <source>
        <dbReference type="EMBL" id="KAJ8113546.1"/>
    </source>
</evidence>
<protein>
    <submittedName>
        <fullName evidence="1">Uncharacterized protein</fullName>
    </submittedName>
</protein>
<organism evidence="1 2">
    <name type="scientific">Boeremia exigua</name>
    <dbReference type="NCBI Taxonomy" id="749465"/>
    <lineage>
        <taxon>Eukaryota</taxon>
        <taxon>Fungi</taxon>
        <taxon>Dikarya</taxon>
        <taxon>Ascomycota</taxon>
        <taxon>Pezizomycotina</taxon>
        <taxon>Dothideomycetes</taxon>
        <taxon>Pleosporomycetidae</taxon>
        <taxon>Pleosporales</taxon>
        <taxon>Pleosporineae</taxon>
        <taxon>Didymellaceae</taxon>
        <taxon>Boeremia</taxon>
    </lineage>
</organism>
<evidence type="ECO:0000313" key="2">
    <source>
        <dbReference type="Proteomes" id="UP001153331"/>
    </source>
</evidence>
<gene>
    <name evidence="1" type="ORF">OPT61_g4354</name>
</gene>
<name>A0ACC2IEE1_9PLEO</name>